<dbReference type="EMBL" id="CP000673">
    <property type="protein sequence ID" value="EDK34385.1"/>
    <property type="molecule type" value="Genomic_DNA"/>
</dbReference>
<dbReference type="SUPFAM" id="SSF140500">
    <property type="entry name" value="BAS1536-like"/>
    <property type="match status" value="1"/>
</dbReference>
<accession>A5MZT9</accession>
<name>A5MZT9_CLOK5</name>
<gene>
    <name evidence="2" type="ordered locus">CKL_2373</name>
</gene>
<keyword evidence="3" id="KW-1185">Reference proteome</keyword>
<dbReference type="AlphaFoldDB" id="A5MZT9"/>
<dbReference type="InterPro" id="IPR037208">
    <property type="entry name" value="Spo0E-like_sf"/>
</dbReference>
<evidence type="ECO:0000313" key="3">
    <source>
        <dbReference type="Proteomes" id="UP000002411"/>
    </source>
</evidence>
<proteinExistence type="predicted"/>
<evidence type="ECO:0000313" key="2">
    <source>
        <dbReference type="EMBL" id="EDK34385.1"/>
    </source>
</evidence>
<dbReference type="HOGENOM" id="CLU_3060178_0_0_9"/>
<sequence length="53" mass="6381">MSKKDIYKLRKKLNLLIRERDNLDREILEVNNKLDKIIGELMHENIKSTLDTE</sequence>
<protein>
    <submittedName>
        <fullName evidence="2">Uncharacterized protein</fullName>
    </submittedName>
</protein>
<reference evidence="2 3" key="1">
    <citation type="journal article" date="2008" name="Proc. Natl. Acad. Sci. U.S.A.">
        <title>The genome of Clostridium kluyveri, a strict anaerobe with unique metabolic features.</title>
        <authorList>
            <person name="Seedorf H."/>
            <person name="Fricke W.F."/>
            <person name="Veith B."/>
            <person name="Brueggemann H."/>
            <person name="Liesegang H."/>
            <person name="Strittmatter A."/>
            <person name="Miethke M."/>
            <person name="Buckel W."/>
            <person name="Hinderberger J."/>
            <person name="Li F."/>
            <person name="Hagemeier C."/>
            <person name="Thauer R.K."/>
            <person name="Gottschalk G."/>
        </authorList>
    </citation>
    <scope>NUCLEOTIDE SEQUENCE [LARGE SCALE GENOMIC DNA]</scope>
    <source>
        <strain evidence="3">ATCC 8527 / DSM 555 / NCIMB 10680</strain>
    </source>
</reference>
<dbReference type="KEGG" id="ckl:CKL_2373"/>
<dbReference type="GO" id="GO:0043937">
    <property type="term" value="P:regulation of sporulation"/>
    <property type="evidence" value="ECO:0007669"/>
    <property type="project" value="InterPro"/>
</dbReference>
<organism evidence="2 3">
    <name type="scientific">Clostridium kluyveri (strain ATCC 8527 / DSM 555 / NBRC 12016 / NCIMB 10680 / K1)</name>
    <dbReference type="NCBI Taxonomy" id="431943"/>
    <lineage>
        <taxon>Bacteria</taxon>
        <taxon>Bacillati</taxon>
        <taxon>Bacillota</taxon>
        <taxon>Clostridia</taxon>
        <taxon>Eubacteriales</taxon>
        <taxon>Clostridiaceae</taxon>
        <taxon>Clostridium</taxon>
    </lineage>
</organism>
<dbReference type="Proteomes" id="UP000002411">
    <property type="component" value="Chromosome"/>
</dbReference>
<feature type="coiled-coil region" evidence="1">
    <location>
        <begin position="6"/>
        <end position="40"/>
    </location>
</feature>
<keyword evidence="1" id="KW-0175">Coiled coil</keyword>
<dbReference type="RefSeq" id="WP_012102718.1">
    <property type="nucleotide sequence ID" value="NC_009706.1"/>
</dbReference>
<evidence type="ECO:0000256" key="1">
    <source>
        <dbReference type="SAM" id="Coils"/>
    </source>
</evidence>